<dbReference type="Pfam" id="PF18962">
    <property type="entry name" value="Por_Secre_tail"/>
    <property type="match status" value="1"/>
</dbReference>
<dbReference type="AlphaFoldDB" id="A0A1H9AFT2"/>
<dbReference type="EMBL" id="FOFB01000002">
    <property type="protein sequence ID" value="SEP75586.1"/>
    <property type="molecule type" value="Genomic_DNA"/>
</dbReference>
<dbReference type="NCBIfam" id="TIGR04183">
    <property type="entry name" value="Por_Secre_tail"/>
    <property type="match status" value="1"/>
</dbReference>
<dbReference type="InParanoid" id="A0A1H9AFT2"/>
<gene>
    <name evidence="2" type="ORF">SAMN05444359_10283</name>
</gene>
<dbReference type="InterPro" id="IPR013783">
    <property type="entry name" value="Ig-like_fold"/>
</dbReference>
<evidence type="ECO:0000313" key="2">
    <source>
        <dbReference type="EMBL" id="SEP75586.1"/>
    </source>
</evidence>
<dbReference type="STRING" id="478744.SAMN05444359_10283"/>
<proteinExistence type="predicted"/>
<name>A0A1H9AFT2_9BACT</name>
<evidence type="ECO:0000259" key="1">
    <source>
        <dbReference type="Pfam" id="PF18962"/>
    </source>
</evidence>
<dbReference type="Gene3D" id="2.60.40.10">
    <property type="entry name" value="Immunoglobulins"/>
    <property type="match status" value="1"/>
</dbReference>
<organism evidence="2 3">
    <name type="scientific">Neolewinella agarilytica</name>
    <dbReference type="NCBI Taxonomy" id="478744"/>
    <lineage>
        <taxon>Bacteria</taxon>
        <taxon>Pseudomonadati</taxon>
        <taxon>Bacteroidota</taxon>
        <taxon>Saprospiria</taxon>
        <taxon>Saprospirales</taxon>
        <taxon>Lewinellaceae</taxon>
        <taxon>Neolewinella</taxon>
    </lineage>
</organism>
<feature type="domain" description="Secretion system C-terminal sorting" evidence="1">
    <location>
        <begin position="422"/>
        <end position="500"/>
    </location>
</feature>
<sequence>MPLVFLSSVFIGLTHKQRGLLARLSLLVLRLSIFLITLGTLHAQCEVGQTSQIFIAAGRTTQLFTVPVGVTSLTVTAVGADGGNAGANLGGSGAIATSTFSVSPGQKFQIAVGIAGGQVRGGGGGGSGIRTLENGLNGLILIVAGGGGGAGGGEGALGGGGGTEFGIGAGGTGGTFNMPGGGAGGGGGGFEWGNDGSFGGDFGFGGRGGFPRDDRFGGNSLGGLGGLGGSGGAGGDGGSGVGGGGGGNRGGGGGGGYSGGDGGDLIDGFGHGGIGGSSFTNASSTNSSITPGADGGSMNMDGSVTICYTPAVALPVTMTYFRSSPQTKHIQLEWATASEAHNEGFEVQRSIDGSSFVNLGWVNGGGTANEEQTYQFTDDEVQANTTYFYRLQQVDLDGTAAFSQVVSAMITDGDLAQVSEFFPNPVGKETGVASFRINMPETGQMAIQLIDAQGRLVKEWSQEYAAGQSVFSVPIRDVRAGQYFAKMQLGKEVVYRKLVVN</sequence>
<dbReference type="Proteomes" id="UP000199021">
    <property type="component" value="Unassembled WGS sequence"/>
</dbReference>
<keyword evidence="3" id="KW-1185">Reference proteome</keyword>
<reference evidence="3" key="1">
    <citation type="submission" date="2016-10" db="EMBL/GenBank/DDBJ databases">
        <authorList>
            <person name="Varghese N."/>
            <person name="Submissions S."/>
        </authorList>
    </citation>
    <scope>NUCLEOTIDE SEQUENCE [LARGE SCALE GENOMIC DNA]</scope>
    <source>
        <strain evidence="3">DSM 24740</strain>
    </source>
</reference>
<evidence type="ECO:0000313" key="3">
    <source>
        <dbReference type="Proteomes" id="UP000199021"/>
    </source>
</evidence>
<dbReference type="InterPro" id="IPR026444">
    <property type="entry name" value="Secre_tail"/>
</dbReference>
<protein>
    <submittedName>
        <fullName evidence="2">Por secretion system C-terminal sorting domain-containing protein</fullName>
    </submittedName>
</protein>
<accession>A0A1H9AFT2</accession>